<feature type="compositionally biased region" description="Basic and acidic residues" evidence="3">
    <location>
        <begin position="150"/>
        <end position="175"/>
    </location>
</feature>
<keyword evidence="6" id="KW-1185">Reference proteome</keyword>
<dbReference type="PANTHER" id="PTHR46292">
    <property type="entry name" value="COILED-COIL DOMAIN-CONTAINING PROTEIN 102A"/>
    <property type="match status" value="1"/>
</dbReference>
<evidence type="ECO:0000256" key="2">
    <source>
        <dbReference type="ARBA" id="ARBA00040149"/>
    </source>
</evidence>
<feature type="region of interest" description="Disordered" evidence="3">
    <location>
        <begin position="571"/>
        <end position="615"/>
    </location>
</feature>
<evidence type="ECO:0000259" key="4">
    <source>
        <dbReference type="Pfam" id="PF01576"/>
    </source>
</evidence>
<feature type="compositionally biased region" description="Gly residues" evidence="3">
    <location>
        <begin position="60"/>
        <end position="76"/>
    </location>
</feature>
<keyword evidence="1" id="KW-0175">Coiled coil</keyword>
<evidence type="ECO:0000313" key="6">
    <source>
        <dbReference type="Proteomes" id="UP001346869"/>
    </source>
</evidence>
<dbReference type="Proteomes" id="UP001346869">
    <property type="component" value="Unassembled WGS sequence"/>
</dbReference>
<dbReference type="Pfam" id="PF01576">
    <property type="entry name" value="Myosin_tail_1"/>
    <property type="match status" value="1"/>
</dbReference>
<dbReference type="AlphaFoldDB" id="A0AAN7Y2T0"/>
<proteinExistence type="predicted"/>
<dbReference type="InterPro" id="IPR002928">
    <property type="entry name" value="Myosin_tail"/>
</dbReference>
<feature type="compositionally biased region" description="Low complexity" evidence="3">
    <location>
        <begin position="284"/>
        <end position="294"/>
    </location>
</feature>
<dbReference type="PANTHER" id="PTHR46292:SF1">
    <property type="entry name" value="COILED-COIL DOMAIN-CONTAINING PROTEIN 102A"/>
    <property type="match status" value="1"/>
</dbReference>
<evidence type="ECO:0000256" key="1">
    <source>
        <dbReference type="ARBA" id="ARBA00023054"/>
    </source>
</evidence>
<organism evidence="5 6">
    <name type="scientific">Eleginops maclovinus</name>
    <name type="common">Patagonian blennie</name>
    <name type="synonym">Eleginus maclovinus</name>
    <dbReference type="NCBI Taxonomy" id="56733"/>
    <lineage>
        <taxon>Eukaryota</taxon>
        <taxon>Metazoa</taxon>
        <taxon>Chordata</taxon>
        <taxon>Craniata</taxon>
        <taxon>Vertebrata</taxon>
        <taxon>Euteleostomi</taxon>
        <taxon>Actinopterygii</taxon>
        <taxon>Neopterygii</taxon>
        <taxon>Teleostei</taxon>
        <taxon>Neoteleostei</taxon>
        <taxon>Acanthomorphata</taxon>
        <taxon>Eupercaria</taxon>
        <taxon>Perciformes</taxon>
        <taxon>Notothenioidei</taxon>
        <taxon>Eleginopidae</taxon>
        <taxon>Eleginops</taxon>
    </lineage>
</organism>
<feature type="compositionally biased region" description="Basic and acidic residues" evidence="3">
    <location>
        <begin position="238"/>
        <end position="257"/>
    </location>
</feature>
<comment type="caution">
    <text evidence="5">The sequence shown here is derived from an EMBL/GenBank/DDBJ whole genome shotgun (WGS) entry which is preliminary data.</text>
</comment>
<feature type="domain" description="Myosin tail" evidence="4">
    <location>
        <begin position="381"/>
        <end position="573"/>
    </location>
</feature>
<dbReference type="EMBL" id="JAUZQC010000003">
    <property type="protein sequence ID" value="KAK5874668.1"/>
    <property type="molecule type" value="Genomic_DNA"/>
</dbReference>
<reference evidence="5 6" key="1">
    <citation type="journal article" date="2023" name="Genes (Basel)">
        <title>Chromosome-Level Genome Assembly and Circadian Gene Repertoire of the Patagonia Blennie Eleginops maclovinus-The Closest Ancestral Proxy of Antarctic Cryonotothenioids.</title>
        <authorList>
            <person name="Cheng C.C."/>
            <person name="Rivera-Colon A.G."/>
            <person name="Minhas B.F."/>
            <person name="Wilson L."/>
            <person name="Rayamajhi N."/>
            <person name="Vargas-Chacoff L."/>
            <person name="Catchen J.M."/>
        </authorList>
    </citation>
    <scope>NUCLEOTIDE SEQUENCE [LARGE SCALE GENOMIC DNA]</scope>
    <source>
        <strain evidence="5">JMC-PN-2008</strain>
    </source>
</reference>
<name>A0AAN7Y2T0_ELEMC</name>
<feature type="compositionally biased region" description="Low complexity" evidence="3">
    <location>
        <begin position="12"/>
        <end position="27"/>
    </location>
</feature>
<evidence type="ECO:0000256" key="3">
    <source>
        <dbReference type="SAM" id="MobiDB-lite"/>
    </source>
</evidence>
<feature type="compositionally biased region" description="Acidic residues" evidence="3">
    <location>
        <begin position="602"/>
        <end position="615"/>
    </location>
</feature>
<protein>
    <recommendedName>
        <fullName evidence="2">Coiled-coil domain-containing protein 102A</fullName>
    </recommendedName>
</protein>
<feature type="region of interest" description="Disordered" evidence="3">
    <location>
        <begin position="150"/>
        <end position="313"/>
    </location>
</feature>
<feature type="compositionally biased region" description="Low complexity" evidence="3">
    <location>
        <begin position="37"/>
        <end position="59"/>
    </location>
</feature>
<gene>
    <name evidence="5" type="ORF">PBY51_019595</name>
</gene>
<dbReference type="GO" id="GO:0016459">
    <property type="term" value="C:myosin complex"/>
    <property type="evidence" value="ECO:0007669"/>
    <property type="project" value="InterPro"/>
</dbReference>
<evidence type="ECO:0000313" key="5">
    <source>
        <dbReference type="EMBL" id="KAK5874668.1"/>
    </source>
</evidence>
<feature type="region of interest" description="Disordered" evidence="3">
    <location>
        <begin position="1"/>
        <end position="80"/>
    </location>
</feature>
<feature type="compositionally biased region" description="Low complexity" evidence="3">
    <location>
        <begin position="185"/>
        <end position="202"/>
    </location>
</feature>
<reference evidence="5 6" key="2">
    <citation type="journal article" date="2023" name="Mol. Biol. Evol.">
        <title>Genomics of Secondarily Temperate Adaptation in the Only Non-Antarctic Icefish.</title>
        <authorList>
            <person name="Rivera-Colon A.G."/>
            <person name="Rayamajhi N."/>
            <person name="Minhas B.F."/>
            <person name="Madrigal G."/>
            <person name="Bilyk K.T."/>
            <person name="Yoon V."/>
            <person name="Hune M."/>
            <person name="Gregory S."/>
            <person name="Cheng C.H.C."/>
            <person name="Catchen J.M."/>
        </authorList>
    </citation>
    <scope>NUCLEOTIDE SEQUENCE [LARGE SCALE GENOMIC DNA]</scope>
    <source>
        <strain evidence="5">JMC-PN-2008</strain>
    </source>
</reference>
<sequence>MNHTPSPHLSESGKSSAGGLLCSLGLGSDRGIRSPDSLTHTPSPTGGTPSSSPPLLLSPGLGGFGLGSLGSMGEGAGADWESREELRLRELEEARARAAQMEKTMRWWSDCTANWREKWSKVRAERNRARDEVRQLRQRLDSLTKELTSVRRERQELASETETLRQEKLRLRGDQAPDAPPPSAISPSSSPAHAPGASSSSPSIPPSSPASSSSSSQVHNDGQPDRVGEGPLGSPEPEPVRDVDLDSQKMGLEKDLEVLESVLRSRAPDGDPQESWESRGGVNSSTPRSSSALSRQERSRQLWEDLSMGEEDSGKLNALQLRLDESQKVLLKERDDKLALSKSIERLEAELTQWKLKYEELSKTKQETLKQLNLLKEMHQDELGRISEDLEDELGARTSMDKKLAELRSEMERLQVENAAEWGRRERLETDKLALERDNKKLRAQAEDLEEQLAKKRRQAASALDTDLKAIQSELFERNKELADVRHVHAKLKKQFQEKTVELAHANRRVEGHEAEVKKLRLRVEELKKELGQAEDELDESHNQTRKLQRSLDEQVEQTENLQVQLEHLQSRLRRQQQSPGLFGKIRSARFSPENPDGPTSDVDEEEEEQQLQIP</sequence>
<dbReference type="Gene3D" id="1.10.287.1490">
    <property type="match status" value="1"/>
</dbReference>
<accession>A0AAN7Y2T0</accession>